<dbReference type="PANTHER" id="PTHR43133">
    <property type="entry name" value="RNA POLYMERASE ECF-TYPE SIGMA FACTO"/>
    <property type="match status" value="1"/>
</dbReference>
<accession>A0ABR6KL21</accession>
<reference evidence="6 7" key="1">
    <citation type="submission" date="2020-08" db="EMBL/GenBank/DDBJ databases">
        <title>Genomic Encyclopedia of Type Strains, Phase IV (KMG-IV): sequencing the most valuable type-strain genomes for metagenomic binning, comparative biology and taxonomic classification.</title>
        <authorList>
            <person name="Goeker M."/>
        </authorList>
    </citation>
    <scope>NUCLEOTIDE SEQUENCE [LARGE SCALE GENOMIC DNA]</scope>
    <source>
        <strain evidence="6 7">DSM 102983</strain>
    </source>
</reference>
<comment type="caution">
    <text evidence="6">The sequence shown here is derived from an EMBL/GenBank/DDBJ whole genome shotgun (WGS) entry which is preliminary data.</text>
</comment>
<name>A0ABR6KL21_9BACT</name>
<dbReference type="Gene3D" id="1.10.10.10">
    <property type="entry name" value="Winged helix-like DNA-binding domain superfamily/Winged helix DNA-binding domain"/>
    <property type="match status" value="1"/>
</dbReference>
<dbReference type="Pfam" id="PF08281">
    <property type="entry name" value="Sigma70_r4_2"/>
    <property type="match status" value="1"/>
</dbReference>
<dbReference type="SUPFAM" id="SSF88659">
    <property type="entry name" value="Sigma3 and sigma4 domains of RNA polymerase sigma factors"/>
    <property type="match status" value="1"/>
</dbReference>
<organism evidence="6 7">
    <name type="scientific">Parabacteroides faecis</name>
    <dbReference type="NCBI Taxonomy" id="1217282"/>
    <lineage>
        <taxon>Bacteria</taxon>
        <taxon>Pseudomonadati</taxon>
        <taxon>Bacteroidota</taxon>
        <taxon>Bacteroidia</taxon>
        <taxon>Bacteroidales</taxon>
        <taxon>Tannerellaceae</taxon>
        <taxon>Parabacteroides</taxon>
    </lineage>
</organism>
<keyword evidence="4" id="KW-0804">Transcription</keyword>
<evidence type="ECO:0000256" key="1">
    <source>
        <dbReference type="ARBA" id="ARBA00010641"/>
    </source>
</evidence>
<evidence type="ECO:0000256" key="2">
    <source>
        <dbReference type="ARBA" id="ARBA00023015"/>
    </source>
</evidence>
<dbReference type="NCBIfam" id="TIGR02937">
    <property type="entry name" value="sigma70-ECF"/>
    <property type="match status" value="1"/>
</dbReference>
<dbReference type="CDD" id="cd06171">
    <property type="entry name" value="Sigma70_r4"/>
    <property type="match status" value="1"/>
</dbReference>
<dbReference type="InterPro" id="IPR039425">
    <property type="entry name" value="RNA_pol_sigma-70-like"/>
</dbReference>
<dbReference type="InterPro" id="IPR013324">
    <property type="entry name" value="RNA_pol_sigma_r3/r4-like"/>
</dbReference>
<keyword evidence="3" id="KW-0731">Sigma factor</keyword>
<dbReference type="Proteomes" id="UP000533637">
    <property type="component" value="Unassembled WGS sequence"/>
</dbReference>
<keyword evidence="2" id="KW-0805">Transcription regulation</keyword>
<gene>
    <name evidence="6" type="ORF">GGQ57_002089</name>
</gene>
<evidence type="ECO:0000313" key="7">
    <source>
        <dbReference type="Proteomes" id="UP000533637"/>
    </source>
</evidence>
<dbReference type="EMBL" id="JACHOC010000003">
    <property type="protein sequence ID" value="MBB4622192.1"/>
    <property type="molecule type" value="Genomic_DNA"/>
</dbReference>
<keyword evidence="7" id="KW-1185">Reference proteome</keyword>
<dbReference type="InterPro" id="IPR036388">
    <property type="entry name" value="WH-like_DNA-bd_sf"/>
</dbReference>
<evidence type="ECO:0000313" key="6">
    <source>
        <dbReference type="EMBL" id="MBB4622192.1"/>
    </source>
</evidence>
<dbReference type="SUPFAM" id="SSF88946">
    <property type="entry name" value="Sigma2 domain of RNA polymerase sigma factors"/>
    <property type="match status" value="1"/>
</dbReference>
<protein>
    <submittedName>
        <fullName evidence="6">RNA polymerase sigma factor (Sigma-70 family)</fullName>
    </submittedName>
</protein>
<evidence type="ECO:0000256" key="4">
    <source>
        <dbReference type="ARBA" id="ARBA00023163"/>
    </source>
</evidence>
<dbReference type="InterPro" id="IPR013249">
    <property type="entry name" value="RNA_pol_sigma70_r4_t2"/>
</dbReference>
<sequence length="197" mass="23801">MEMNCSKSENILWKSFRNGDNDSFELIYKNYADILFRYGIQFTSNESLVKDAIHDVYVKLYNDRLRLKTEVNIKFYLFTCLKNHLYNLLKRELFFDKVDLEEGEYLDPCAEEQVTVTLNQKELQQTVRKVLSMLTDRQREIIYYRYMEELSIEEIAILMDMNYQSVQNSIQRSIKKIRESFPVLVIFFILYKKMYSC</sequence>
<dbReference type="PANTHER" id="PTHR43133:SF46">
    <property type="entry name" value="RNA POLYMERASE SIGMA-70 FACTOR ECF SUBFAMILY"/>
    <property type="match status" value="1"/>
</dbReference>
<proteinExistence type="inferred from homology"/>
<evidence type="ECO:0000256" key="3">
    <source>
        <dbReference type="ARBA" id="ARBA00023082"/>
    </source>
</evidence>
<dbReference type="InterPro" id="IPR013325">
    <property type="entry name" value="RNA_pol_sigma_r2"/>
</dbReference>
<evidence type="ECO:0000259" key="5">
    <source>
        <dbReference type="Pfam" id="PF08281"/>
    </source>
</evidence>
<dbReference type="RefSeq" id="WP_158607085.1">
    <property type="nucleotide sequence ID" value="NZ_BMPB01000001.1"/>
</dbReference>
<dbReference type="InterPro" id="IPR014284">
    <property type="entry name" value="RNA_pol_sigma-70_dom"/>
</dbReference>
<dbReference type="Gene3D" id="1.10.1740.10">
    <property type="match status" value="1"/>
</dbReference>
<comment type="similarity">
    <text evidence="1">Belongs to the sigma-70 factor family. ECF subfamily.</text>
</comment>
<feature type="domain" description="RNA polymerase sigma factor 70 region 4 type 2" evidence="5">
    <location>
        <begin position="126"/>
        <end position="177"/>
    </location>
</feature>